<proteinExistence type="predicted"/>
<dbReference type="GO" id="GO:0016410">
    <property type="term" value="F:N-acyltransferase activity"/>
    <property type="evidence" value="ECO:0007669"/>
    <property type="project" value="TreeGrafter"/>
</dbReference>
<organism evidence="3 4">
    <name type="scientific">Nisaea acidiphila</name>
    <dbReference type="NCBI Taxonomy" id="1862145"/>
    <lineage>
        <taxon>Bacteria</taxon>
        <taxon>Pseudomonadati</taxon>
        <taxon>Pseudomonadota</taxon>
        <taxon>Alphaproteobacteria</taxon>
        <taxon>Rhodospirillales</taxon>
        <taxon>Thalassobaculaceae</taxon>
        <taxon>Nisaea</taxon>
    </lineage>
</organism>
<dbReference type="InterPro" id="IPR016181">
    <property type="entry name" value="Acyl_CoA_acyltransferase"/>
</dbReference>
<feature type="domain" description="N-acetyltransferase" evidence="2">
    <location>
        <begin position="8"/>
        <end position="167"/>
    </location>
</feature>
<dbReference type="SUPFAM" id="SSF55729">
    <property type="entry name" value="Acyl-CoA N-acyltransferases (Nat)"/>
    <property type="match status" value="1"/>
</dbReference>
<dbReference type="PANTHER" id="PTHR31438:SF1">
    <property type="entry name" value="LYSINE N-ACYLTRANSFERASE C17G9.06C-RELATED"/>
    <property type="match status" value="1"/>
</dbReference>
<accession>A0A9J7AWE8</accession>
<reference evidence="3" key="1">
    <citation type="submission" date="2022-08" db="EMBL/GenBank/DDBJ databases">
        <title>Nisaea acidiphila sp. nov., isolated from a marine algal debris and emended description of the genus Nisaea Urios et al. 2008.</title>
        <authorList>
            <person name="Kwon K."/>
        </authorList>
    </citation>
    <scope>NUCLEOTIDE SEQUENCE</scope>
    <source>
        <strain evidence="3">MEBiC11861</strain>
    </source>
</reference>
<dbReference type="InterPro" id="IPR000182">
    <property type="entry name" value="GNAT_dom"/>
</dbReference>
<keyword evidence="4" id="KW-1185">Reference proteome</keyword>
<keyword evidence="1" id="KW-0046">Antibiotic resistance</keyword>
<evidence type="ECO:0000259" key="2">
    <source>
        <dbReference type="PROSITE" id="PS51186"/>
    </source>
</evidence>
<protein>
    <submittedName>
        <fullName evidence="3">Acetyltransferase</fullName>
    </submittedName>
</protein>
<gene>
    <name evidence="3" type="ORF">NUH88_07010</name>
</gene>
<dbReference type="RefSeq" id="WP_257770928.1">
    <property type="nucleotide sequence ID" value="NZ_CP102480.1"/>
</dbReference>
<dbReference type="Proteomes" id="UP001060336">
    <property type="component" value="Chromosome"/>
</dbReference>
<sequence length="173" mass="19261">MSDSGEEIVLRPAGIADEGAIRRWLVAPHVARWSHRVFSLAAEALEAALQDTETALFVAEIDGRPIGCAHVYEAFGDPRWTSVSDVTRKTRTIDFLIGETDMVNKKIGQRMLRALVAQVFRDPEIDRIVVCPHPDNWPAIIALKRVGFREKGRHPDTALNAMYLTVTPATFKG</sequence>
<evidence type="ECO:0000256" key="1">
    <source>
        <dbReference type="ARBA" id="ARBA00023251"/>
    </source>
</evidence>
<dbReference type="AlphaFoldDB" id="A0A9J7AWE8"/>
<name>A0A9J7AWE8_9PROT</name>
<dbReference type="PANTHER" id="PTHR31438">
    <property type="entry name" value="LYSINE N-ACYLTRANSFERASE C17G9.06C-RELATED"/>
    <property type="match status" value="1"/>
</dbReference>
<dbReference type="CDD" id="cd04301">
    <property type="entry name" value="NAT_SF"/>
    <property type="match status" value="1"/>
</dbReference>
<dbReference type="PROSITE" id="PS51186">
    <property type="entry name" value="GNAT"/>
    <property type="match status" value="1"/>
</dbReference>
<dbReference type="EMBL" id="CP102480">
    <property type="protein sequence ID" value="UUX51438.1"/>
    <property type="molecule type" value="Genomic_DNA"/>
</dbReference>
<dbReference type="GO" id="GO:0046677">
    <property type="term" value="P:response to antibiotic"/>
    <property type="evidence" value="ECO:0007669"/>
    <property type="project" value="UniProtKB-KW"/>
</dbReference>
<dbReference type="KEGG" id="naci:NUH88_07010"/>
<evidence type="ECO:0000313" key="3">
    <source>
        <dbReference type="EMBL" id="UUX51438.1"/>
    </source>
</evidence>
<evidence type="ECO:0000313" key="4">
    <source>
        <dbReference type="Proteomes" id="UP001060336"/>
    </source>
</evidence>
<dbReference type="Pfam" id="PF13523">
    <property type="entry name" value="Acetyltransf_8"/>
    <property type="match status" value="1"/>
</dbReference>
<dbReference type="Gene3D" id="3.40.630.30">
    <property type="match status" value="1"/>
</dbReference>